<dbReference type="PROSITE" id="PS50234">
    <property type="entry name" value="VWFA"/>
    <property type="match status" value="1"/>
</dbReference>
<feature type="transmembrane region" description="Helical" evidence="2">
    <location>
        <begin position="1426"/>
        <end position="1455"/>
    </location>
</feature>
<dbReference type="Pfam" id="PF00092">
    <property type="entry name" value="VWA"/>
    <property type="match status" value="1"/>
</dbReference>
<evidence type="ECO:0000313" key="5">
    <source>
        <dbReference type="EMBL" id="CAH1783067.1"/>
    </source>
</evidence>
<feature type="compositionally biased region" description="Polar residues" evidence="1">
    <location>
        <begin position="956"/>
        <end position="972"/>
    </location>
</feature>
<sequence>MSGMGAAPVVLCLVALVAICLQGAYAGTRTLTTIDDNGYEDVVIAIGNDVPEDSNIVTELKKIFISASPYLYQATRKRAYFRGVSILIPPTWVDKPEYEDAVLETFNRADYRVDLPNPIWGDNPYSKQSGQCGHPAEYSHLTPDFVLDRNRDRVWRWGDPGRVVVHEFAHIRYGVFDEYGEDSDSEHPFFYINEKGRPASTGCTKDVTGWSLNRFTYQRCQRNRTSGLPENDCRFFPDLSASQPAKASIMHMQFLDPVRGFCESSNTDEELSHNILAPNKHNKMCSLQGTWDVISQNEDFQPGNNEPRDIADVTPNIRVLYRRYRGSGGGDITPPCKRIALVFDVSQSMIVPKNRMFPLRQATYKFIQNTLPEGTEIGLVTFSTTAQIVQDMMRIEGQEDRDFFSSKLPTWPVGLTAIGQGLELGMQLLEEGDTTDATLILMTDGVENQQPTISELLSQGRFQNKGVRINAIAYSDQADIDLERLVEETDGMFYYYSEEQTSVALDDAFARSVMETRTCAAEGEPIELHSCKELVMDGLDPKMNGVGIDETVGEKTSFIFSYSVADSIEVEVMGPNGEVFDKTSPYYQDDKEFKIITFTFPRTDPGIWIWRITRLDGGVHFIGVNVKSHAAPNIEAVTAIAWMNDVQLTFPRTGIIYADVRQGYAPVIRAKVVATVERPEGDPVDVLLYDTGVGGDTTADDGIYSAYFTQYTVDGRYSIYVEVSNPDGNAVIKAAGTTSGGAYSLWQNFTTSSVENPVPYLNRHSSAGAISVHDVMDIDMMPPSRVTDLRVMAHSEEHGTVTLQWTETGDDYDYGTVTAFTIYMHEDFDQLRDNPKEGTPITMAYVVDGHLNSLAASQKHRITIKTPRSGSDAVYAFVMRSWDEALNYSPYSNYVTVLMEGSTNIIVTQEPNPSTAERAPEKFTWPTEKPSTRAAEIPTVSKLTSLVPEEIPVEKATSTPSKPTMFPKSTQVPPDEITNKPNETPITPSSSERSKRPPDHTLLPTIREHPKSTKLVRETTDALKTTIGEQRRSTKMPRESTVVQRSTLGTHRTSKQNDAIDVKTSTLQTDNENAQSTTPHYSHTNDPNTVIGVRSTIQDDNGRERSSTRRYSRTNDPNDIIGVKSTSQDDNGRERSTTRRYSGTNDPNDIIGVKSTTSQYGNGGERSTTRRYSGTNDPNDIIGVKSTTSQYANGRERSSTRRYSGTNDPNDIIGVKSTTSQYGNGGERSTTRRYSGTNDPNDIIGVKSTSKDDNGRDQRTTRRYTGTLDTSDVISAESTTPEINNEVDESSTRKHAVTKSPISRRTTTLVKGSEDSDEFPLDRRTTEPTDGTHGKKTTISTDNEQTKQTTRDNPATKIQTDEPSRRTTTLVINNDRGDKRTTTSKEQRRTTGSAGETNRETTPITRDNEQHQSDSNPSSNQLDEPMLISSLVGALAGSIIGTLLVAILVIACLAFSKRRGENKDYSKI</sequence>
<comment type="caution">
    <text evidence="5">The sequence shown here is derived from an EMBL/GenBank/DDBJ whole genome shotgun (WGS) entry which is preliminary data.</text>
</comment>
<feature type="compositionally biased region" description="Polar residues" evidence="1">
    <location>
        <begin position="1413"/>
        <end position="1422"/>
    </location>
</feature>
<feature type="compositionally biased region" description="Polar residues" evidence="1">
    <location>
        <begin position="1337"/>
        <end position="1358"/>
    </location>
</feature>
<keyword evidence="3" id="KW-0732">Signal</keyword>
<accession>A0A8S4NQA9</accession>
<dbReference type="Gene3D" id="3.40.50.410">
    <property type="entry name" value="von Willebrand factor, type A domain"/>
    <property type="match status" value="1"/>
</dbReference>
<dbReference type="InterPro" id="IPR036465">
    <property type="entry name" value="vWFA_dom_sf"/>
</dbReference>
<dbReference type="Proteomes" id="UP000749559">
    <property type="component" value="Unassembled WGS sequence"/>
</dbReference>
<feature type="region of interest" description="Disordered" evidence="1">
    <location>
        <begin position="951"/>
        <end position="1009"/>
    </location>
</feature>
<reference evidence="5" key="1">
    <citation type="submission" date="2022-03" db="EMBL/GenBank/DDBJ databases">
        <authorList>
            <person name="Martin C."/>
        </authorList>
    </citation>
    <scope>NUCLEOTIDE SEQUENCE</scope>
</reference>
<feature type="compositionally biased region" description="Polar residues" evidence="1">
    <location>
        <begin position="1300"/>
        <end position="1310"/>
    </location>
</feature>
<feature type="signal peptide" evidence="3">
    <location>
        <begin position="1"/>
        <end position="26"/>
    </location>
</feature>
<dbReference type="CDD" id="cd00198">
    <property type="entry name" value="vWFA"/>
    <property type="match status" value="1"/>
</dbReference>
<keyword evidence="2" id="KW-0812">Transmembrane</keyword>
<keyword evidence="6" id="KW-1185">Reference proteome</keyword>
<name>A0A8S4NQA9_OWEFU</name>
<feature type="region of interest" description="Disordered" evidence="1">
    <location>
        <begin position="911"/>
        <end position="933"/>
    </location>
</feature>
<evidence type="ECO:0000256" key="3">
    <source>
        <dbReference type="SAM" id="SignalP"/>
    </source>
</evidence>
<feature type="chain" id="PRO_5035755578" description="VWFA domain-containing protein" evidence="3">
    <location>
        <begin position="27"/>
        <end position="1468"/>
    </location>
</feature>
<feature type="compositionally biased region" description="Polar residues" evidence="1">
    <location>
        <begin position="979"/>
        <end position="991"/>
    </location>
</feature>
<evidence type="ECO:0000259" key="4">
    <source>
        <dbReference type="PROSITE" id="PS50234"/>
    </source>
</evidence>
<feature type="compositionally biased region" description="Polar residues" evidence="1">
    <location>
        <begin position="1041"/>
        <end position="1051"/>
    </location>
</feature>
<feature type="compositionally biased region" description="Basic and acidic residues" evidence="1">
    <location>
        <begin position="1375"/>
        <end position="1389"/>
    </location>
</feature>
<dbReference type="InterPro" id="IPR013642">
    <property type="entry name" value="CLCA_N"/>
</dbReference>
<feature type="compositionally biased region" description="Basic and acidic residues" evidence="1">
    <location>
        <begin position="1029"/>
        <end position="1038"/>
    </location>
</feature>
<feature type="compositionally biased region" description="Polar residues" evidence="1">
    <location>
        <begin position="1390"/>
        <end position="1405"/>
    </location>
</feature>
<dbReference type="SMART" id="SM00327">
    <property type="entry name" value="VWA"/>
    <property type="match status" value="1"/>
</dbReference>
<feature type="compositionally biased region" description="Polar residues" evidence="1">
    <location>
        <begin position="1063"/>
        <end position="1088"/>
    </location>
</feature>
<feature type="region of interest" description="Disordered" evidence="1">
    <location>
        <begin position="1026"/>
        <end position="1422"/>
    </location>
</feature>
<feature type="domain" description="VWFA" evidence="4">
    <location>
        <begin position="338"/>
        <end position="513"/>
    </location>
</feature>
<evidence type="ECO:0000256" key="1">
    <source>
        <dbReference type="SAM" id="MobiDB-lite"/>
    </source>
</evidence>
<evidence type="ECO:0000256" key="2">
    <source>
        <dbReference type="SAM" id="Phobius"/>
    </source>
</evidence>
<dbReference type="EMBL" id="CAIIXF020000005">
    <property type="protein sequence ID" value="CAH1783067.1"/>
    <property type="molecule type" value="Genomic_DNA"/>
</dbReference>
<keyword evidence="2" id="KW-1133">Transmembrane helix</keyword>
<dbReference type="OrthoDB" id="10021899at2759"/>
<dbReference type="Pfam" id="PF08434">
    <property type="entry name" value="CLCA"/>
    <property type="match status" value="1"/>
</dbReference>
<dbReference type="InterPro" id="IPR002035">
    <property type="entry name" value="VWF_A"/>
</dbReference>
<keyword evidence="2" id="KW-0472">Membrane</keyword>
<feature type="compositionally biased region" description="Basic and acidic residues" evidence="1">
    <location>
        <begin position="1320"/>
        <end position="1333"/>
    </location>
</feature>
<protein>
    <recommendedName>
        <fullName evidence="4">VWFA domain-containing protein</fullName>
    </recommendedName>
</protein>
<gene>
    <name evidence="5" type="ORF">OFUS_LOCUS9437</name>
</gene>
<feature type="compositionally biased region" description="Basic and acidic residues" evidence="1">
    <location>
        <begin position="1249"/>
        <end position="1260"/>
    </location>
</feature>
<organism evidence="5 6">
    <name type="scientific">Owenia fusiformis</name>
    <name type="common">Polychaete worm</name>
    <dbReference type="NCBI Taxonomy" id="6347"/>
    <lineage>
        <taxon>Eukaryota</taxon>
        <taxon>Metazoa</taxon>
        <taxon>Spiralia</taxon>
        <taxon>Lophotrochozoa</taxon>
        <taxon>Annelida</taxon>
        <taxon>Polychaeta</taxon>
        <taxon>Sedentaria</taxon>
        <taxon>Canalipalpata</taxon>
        <taxon>Sabellida</taxon>
        <taxon>Oweniida</taxon>
        <taxon>Oweniidae</taxon>
        <taxon>Owenia</taxon>
    </lineage>
</organism>
<dbReference type="SUPFAM" id="SSF53300">
    <property type="entry name" value="vWA-like"/>
    <property type="match status" value="1"/>
</dbReference>
<dbReference type="NCBIfam" id="NF041940">
    <property type="entry name" value="choice_anch_X"/>
    <property type="match status" value="1"/>
</dbReference>
<evidence type="ECO:0000313" key="6">
    <source>
        <dbReference type="Proteomes" id="UP000749559"/>
    </source>
</evidence>
<proteinExistence type="predicted"/>
<feature type="compositionally biased region" description="Polar residues" evidence="1">
    <location>
        <begin position="1263"/>
        <end position="1283"/>
    </location>
</feature>